<proteinExistence type="predicted"/>
<reference evidence="3 4" key="1">
    <citation type="submission" date="2017-06" db="EMBL/GenBank/DDBJ databases">
        <authorList>
            <person name="Kim H.J."/>
            <person name="Triplett B.A."/>
        </authorList>
    </citation>
    <scope>NUCLEOTIDE SEQUENCE [LARGE SCALE GENOMIC DNA]</scope>
    <source>
        <strain evidence="3 4">DSM 18704</strain>
    </source>
</reference>
<keyword evidence="2" id="KW-0732">Signal</keyword>
<feature type="chain" id="PRO_5012986454" evidence="2">
    <location>
        <begin position="33"/>
        <end position="868"/>
    </location>
</feature>
<accession>A0A239GSA4</accession>
<protein>
    <submittedName>
        <fullName evidence="3">Uncharacterized protein</fullName>
    </submittedName>
</protein>
<feature type="region of interest" description="Disordered" evidence="1">
    <location>
        <begin position="34"/>
        <end position="72"/>
    </location>
</feature>
<organism evidence="3 4">
    <name type="scientific">Granulicella rosea</name>
    <dbReference type="NCBI Taxonomy" id="474952"/>
    <lineage>
        <taxon>Bacteria</taxon>
        <taxon>Pseudomonadati</taxon>
        <taxon>Acidobacteriota</taxon>
        <taxon>Terriglobia</taxon>
        <taxon>Terriglobales</taxon>
        <taxon>Acidobacteriaceae</taxon>
        <taxon>Granulicella</taxon>
    </lineage>
</organism>
<sequence>MTKIDCFIRLHKDQARRVLLAGLLMSAGSASGQTVVPNPLTPVAPPAAAASTAPDSPSPAAPAAPEQAPGNGYAIHQTADLGGHIAGVSGSGAMYDTLVNLHSGPRILGQTFTMHALPGSKHFLVDSLSASGSGFGGDPINFARLSFFKGKLYEFSGTFRRDRQYFDYDLLANPSIPSGISTPYGMVAGVPTAASLAQPQVNQSPVMFNTVRRMTDTTLTLLPLSKISFRLGYSQNIFQGPSLSPGYLIGKSDLLLREYQRNSTDDFTAAMIWKPLQLTSFTFEEQVDHYKADSYFTIAPGQFNVQEADGTPAALGNWDATASPYSIASCNTASMGGAYTNATNYTLLSAPQTAGGLPIIHPACDVTTSYLRSQPTRVLLPTEMLRFQSSSIKKLALNGDLRYTIANSNLANYYENFQGLDGAIRNYTLTGNASVQRRMVSSDLGITWQAAKTIALSEQLDFSNVHQPGSANITPGITQNAPVTAGNETISYAGPLVAGAAYSIEGNPTGVPLYGYFGQKFLTNNATVSWDASSRATLTFTYRYKTHSIVQGAGSGASSLLVTVEENGGIFNVAFRPTAKWKMNGTVEMLYADNALTPIGPRQTKHYRFHTLYRLRPWATLSGAFNDLERHNNTFNTGVTPIDGPLQHVDHTRNVGVGLSVAPNEHYGFEISYDYSDVYISSNICYLNGATTTLPGAASTTSSGAPNICPGVFVRGSTTVLSDWGPTKDFMDAPTQFASVGITYSPNKKVRTAAGYRISAVSGNQFFANAQQVNGSLQSAYQSPYLNLAWTVHPGLIWKAEYNYYGYGEGGPSGAPFCSNSTSVTSVVVPCNSPTLTGPTGLTEPSSGLSAPRNVHANIVTLSMHYEF</sequence>
<evidence type="ECO:0000256" key="2">
    <source>
        <dbReference type="SAM" id="SignalP"/>
    </source>
</evidence>
<dbReference type="Proteomes" id="UP000198356">
    <property type="component" value="Unassembled WGS sequence"/>
</dbReference>
<evidence type="ECO:0000313" key="4">
    <source>
        <dbReference type="Proteomes" id="UP000198356"/>
    </source>
</evidence>
<feature type="compositionally biased region" description="Low complexity" evidence="1">
    <location>
        <begin position="46"/>
        <end position="55"/>
    </location>
</feature>
<evidence type="ECO:0000313" key="3">
    <source>
        <dbReference type="EMBL" id="SNS70954.1"/>
    </source>
</evidence>
<gene>
    <name evidence="3" type="ORF">SAMN05421770_10222</name>
</gene>
<dbReference type="EMBL" id="FZOU01000002">
    <property type="protein sequence ID" value="SNS70954.1"/>
    <property type="molecule type" value="Genomic_DNA"/>
</dbReference>
<evidence type="ECO:0000256" key="1">
    <source>
        <dbReference type="SAM" id="MobiDB-lite"/>
    </source>
</evidence>
<name>A0A239GSA4_9BACT</name>
<keyword evidence="4" id="KW-1185">Reference proteome</keyword>
<feature type="signal peptide" evidence="2">
    <location>
        <begin position="1"/>
        <end position="32"/>
    </location>
</feature>
<dbReference type="AlphaFoldDB" id="A0A239GSA4"/>